<dbReference type="EMBL" id="JANIBM010000003">
    <property type="protein sequence ID" value="MCQ8180356.1"/>
    <property type="molecule type" value="Genomic_DNA"/>
</dbReference>
<feature type="transmembrane region" description="Helical" evidence="1">
    <location>
        <begin position="183"/>
        <end position="199"/>
    </location>
</feature>
<keyword evidence="1" id="KW-0472">Membrane</keyword>
<feature type="transmembrane region" description="Helical" evidence="1">
    <location>
        <begin position="256"/>
        <end position="275"/>
    </location>
</feature>
<feature type="transmembrane region" description="Helical" evidence="1">
    <location>
        <begin position="325"/>
        <end position="349"/>
    </location>
</feature>
<dbReference type="PANTHER" id="PTHR23028">
    <property type="entry name" value="ACETYLTRANSFERASE"/>
    <property type="match status" value="1"/>
</dbReference>
<dbReference type="InterPro" id="IPR050879">
    <property type="entry name" value="Acyltransferase_3"/>
</dbReference>
<evidence type="ECO:0000313" key="4">
    <source>
        <dbReference type="Proteomes" id="UP001524569"/>
    </source>
</evidence>
<feature type="transmembrane region" description="Helical" evidence="1">
    <location>
        <begin position="296"/>
        <end position="313"/>
    </location>
</feature>
<keyword evidence="3" id="KW-0808">Transferase</keyword>
<dbReference type="GO" id="GO:0016746">
    <property type="term" value="F:acyltransferase activity"/>
    <property type="evidence" value="ECO:0007669"/>
    <property type="project" value="UniProtKB-KW"/>
</dbReference>
<dbReference type="Proteomes" id="UP001524569">
    <property type="component" value="Unassembled WGS sequence"/>
</dbReference>
<evidence type="ECO:0000313" key="3">
    <source>
        <dbReference type="EMBL" id="MCQ8180356.1"/>
    </source>
</evidence>
<evidence type="ECO:0000256" key="1">
    <source>
        <dbReference type="SAM" id="Phobius"/>
    </source>
</evidence>
<protein>
    <submittedName>
        <fullName evidence="3">Acyltransferase</fullName>
    </submittedName>
</protein>
<feature type="domain" description="Acyltransferase 3" evidence="2">
    <location>
        <begin position="19"/>
        <end position="346"/>
    </location>
</feature>
<feature type="transmembrane region" description="Helical" evidence="1">
    <location>
        <begin position="150"/>
        <end position="176"/>
    </location>
</feature>
<keyword evidence="3" id="KW-0012">Acyltransferase</keyword>
<reference evidence="3 4" key="1">
    <citation type="submission" date="2022-07" db="EMBL/GenBank/DDBJ databases">
        <title>Methylomonas rivi sp. nov., Methylomonas rosea sp. nov., Methylomonas aureus sp. nov. and Methylomonas subterranea sp. nov., four novel methanotrophs isolated from a freshwater creek and the deep terrestrial subsurface.</title>
        <authorList>
            <person name="Abin C."/>
            <person name="Sankaranarayanan K."/>
            <person name="Garner C."/>
            <person name="Sindelar R."/>
            <person name="Kotary K."/>
            <person name="Garner R."/>
            <person name="Barclay S."/>
            <person name="Lawson P."/>
            <person name="Krumholz L."/>
        </authorList>
    </citation>
    <scope>NUCLEOTIDE SEQUENCE [LARGE SCALE GENOMIC DNA]</scope>
    <source>
        <strain evidence="3 4">SURF-1</strain>
    </source>
</reference>
<keyword evidence="1" id="KW-0812">Transmembrane</keyword>
<dbReference type="InterPro" id="IPR002656">
    <property type="entry name" value="Acyl_transf_3_dom"/>
</dbReference>
<sequence>MNWPNNPFTLTHADHNTIVSMEGIRGFAVFLVFLVHYTTLANPWIDPNSLTFNLSKYLLGVGHIGVDLFFVLSGFLIYGMLIKKRKPFLTYIKRRIQRIYPTFTVVFIIYLLLSAVFPSESKIPQGLIPGAIYIAKNYLLMPGLFDIQPIITVAWSLSYEFFYYLITPFIIFCLNLRSWPSELRITLFLLLSILFFFYFNHYPGHVRLLMFVSGILLYETVSNHPPQKTLHLGFPALLLAIASIAVIDNLNINDYWRYPIIFVLFYLFCLECFSPPNFTARLFSLNPMRWLGNMSYSYYLIHGLALKFIFLVIKHFYPPLNEQTWLFWAFLPLGFFLTLIPSALLFVYVEKPYSLNSK</sequence>
<gene>
    <name evidence="3" type="ORF">NP603_04490</name>
</gene>
<dbReference type="Pfam" id="PF01757">
    <property type="entry name" value="Acyl_transf_3"/>
    <property type="match status" value="1"/>
</dbReference>
<evidence type="ECO:0000259" key="2">
    <source>
        <dbReference type="Pfam" id="PF01757"/>
    </source>
</evidence>
<feature type="transmembrane region" description="Helical" evidence="1">
    <location>
        <begin position="57"/>
        <end position="78"/>
    </location>
</feature>
<comment type="caution">
    <text evidence="3">The sequence shown here is derived from an EMBL/GenBank/DDBJ whole genome shotgun (WGS) entry which is preliminary data.</text>
</comment>
<organism evidence="3 4">
    <name type="scientific">Methylomonas aurea</name>
    <dbReference type="NCBI Taxonomy" id="2952224"/>
    <lineage>
        <taxon>Bacteria</taxon>
        <taxon>Pseudomonadati</taxon>
        <taxon>Pseudomonadota</taxon>
        <taxon>Gammaproteobacteria</taxon>
        <taxon>Methylococcales</taxon>
        <taxon>Methylococcaceae</taxon>
        <taxon>Methylomonas</taxon>
    </lineage>
</organism>
<feature type="transmembrane region" description="Helical" evidence="1">
    <location>
        <begin position="233"/>
        <end position="250"/>
    </location>
</feature>
<accession>A0ABT1UEB4</accession>
<feature type="transmembrane region" description="Helical" evidence="1">
    <location>
        <begin position="27"/>
        <end position="45"/>
    </location>
</feature>
<feature type="transmembrane region" description="Helical" evidence="1">
    <location>
        <begin position="99"/>
        <end position="117"/>
    </location>
</feature>
<keyword evidence="4" id="KW-1185">Reference proteome</keyword>
<name>A0ABT1UEB4_9GAMM</name>
<dbReference type="RefSeq" id="WP_256609728.1">
    <property type="nucleotide sequence ID" value="NZ_JANIBM010000003.1"/>
</dbReference>
<keyword evidence="1" id="KW-1133">Transmembrane helix</keyword>
<proteinExistence type="predicted"/>